<gene>
    <name evidence="1" type="ORF">DB745_12010</name>
    <name evidence="2" type="ORF">DIZ81_13145</name>
</gene>
<evidence type="ECO:0008006" key="5">
    <source>
        <dbReference type="Google" id="ProtNLM"/>
    </source>
</evidence>
<proteinExistence type="predicted"/>
<dbReference type="AlphaFoldDB" id="A0AB38N2S3"/>
<name>A0AB38N2S3_9GAMM</name>
<dbReference type="Proteomes" id="UP000251035">
    <property type="component" value="Unassembled WGS sequence"/>
</dbReference>
<sequence>MRNALTRMSFSHANERHLACQVKQLPQNILTCFPGTEGSRRLALSDPLAKNMYEVILHPLKHHDHAPPAPQSQFDYTPITRLTVAPKHQATGTPVDLTLYHIRSQQFPNMHYYFLITPEQTVAAHAHFNVLDQSECLASAYGTESVIVLNAIESRMQGDYSLGTILIQAIFEQSQVLGCEGRICLYSVRKSGRFYFKLGFMPLQPTILDQLFFENQQDIDGDLMFLSPSAIDAWAERARQCPLLDTHKGLES</sequence>
<evidence type="ECO:0000313" key="4">
    <source>
        <dbReference type="Proteomes" id="UP000306421"/>
    </source>
</evidence>
<evidence type="ECO:0000313" key="3">
    <source>
        <dbReference type="Proteomes" id="UP000251035"/>
    </source>
</evidence>
<accession>A0AB38N2S3</accession>
<evidence type="ECO:0000313" key="2">
    <source>
        <dbReference type="EMBL" id="TID40036.1"/>
    </source>
</evidence>
<dbReference type="EMBL" id="QFGG01000014">
    <property type="protein sequence ID" value="TID40036.1"/>
    <property type="molecule type" value="Genomic_DNA"/>
</dbReference>
<reference evidence="1 3" key="1">
    <citation type="submission" date="2018-04" db="EMBL/GenBank/DDBJ databases">
        <title>Whole genome sequence comparison of clinical and drinking water Legionella pneumophila isolates associated with the Flint Water Crisis.</title>
        <authorList>
            <person name="Garner E."/>
            <person name="Brown C."/>
            <person name="Schwake O."/>
            <person name="Coil D."/>
            <person name="Jospin G."/>
            <person name="Eisen J."/>
            <person name="Edwards M."/>
            <person name="Pruden A."/>
        </authorList>
    </citation>
    <scope>NUCLEOTIDE SEQUENCE [LARGE SCALE GENOMIC DNA]</scope>
    <source>
        <strain evidence="1 3">Genessee03</strain>
    </source>
</reference>
<organism evidence="2 4">
    <name type="scientific">Legionella taurinensis</name>
    <dbReference type="NCBI Taxonomy" id="70611"/>
    <lineage>
        <taxon>Bacteria</taxon>
        <taxon>Pseudomonadati</taxon>
        <taxon>Pseudomonadota</taxon>
        <taxon>Gammaproteobacteria</taxon>
        <taxon>Legionellales</taxon>
        <taxon>Legionellaceae</taxon>
        <taxon>Legionella</taxon>
    </lineage>
</organism>
<reference evidence="2 4" key="2">
    <citation type="submission" date="2018-04" db="EMBL/GenBank/DDBJ databases">
        <title>Whole genome sequence comparison of clinical and drinking water Legionella pneumophila isolates.</title>
        <authorList>
            <person name="Garner E."/>
        </authorList>
    </citation>
    <scope>NUCLEOTIDE SEQUENCE [LARGE SCALE GENOMIC DNA]</scope>
    <source>
        <strain evidence="2 4">WH02</strain>
    </source>
</reference>
<protein>
    <recommendedName>
        <fullName evidence="5">N-acetyltransferase domain-containing protein</fullName>
    </recommendedName>
</protein>
<comment type="caution">
    <text evidence="2">The sequence shown here is derived from an EMBL/GenBank/DDBJ whole genome shotgun (WGS) entry which is preliminary data.</text>
</comment>
<evidence type="ECO:0000313" key="1">
    <source>
        <dbReference type="EMBL" id="PUT46022.1"/>
    </source>
</evidence>
<keyword evidence="3" id="KW-1185">Reference proteome</keyword>
<dbReference type="Proteomes" id="UP000306421">
    <property type="component" value="Unassembled WGS sequence"/>
</dbReference>
<dbReference type="EMBL" id="QCXM01000013">
    <property type="protein sequence ID" value="PUT46022.1"/>
    <property type="molecule type" value="Genomic_DNA"/>
</dbReference>